<protein>
    <submittedName>
        <fullName evidence="8">BTAD domain-containing putative transcriptional regulator</fullName>
    </submittedName>
</protein>
<dbReference type="SMART" id="SM00028">
    <property type="entry name" value="TPR"/>
    <property type="match status" value="7"/>
</dbReference>
<dbReference type="SMART" id="SM01043">
    <property type="entry name" value="BTAD"/>
    <property type="match status" value="1"/>
</dbReference>
<dbReference type="PRINTS" id="PR00364">
    <property type="entry name" value="DISEASERSIST"/>
</dbReference>
<organism evidence="8 9">
    <name type="scientific">Luedemannella flava</name>
    <dbReference type="NCBI Taxonomy" id="349316"/>
    <lineage>
        <taxon>Bacteria</taxon>
        <taxon>Bacillati</taxon>
        <taxon>Actinomycetota</taxon>
        <taxon>Actinomycetes</taxon>
        <taxon>Micromonosporales</taxon>
        <taxon>Micromonosporaceae</taxon>
        <taxon>Luedemannella</taxon>
    </lineage>
</organism>
<feature type="DNA-binding region" description="OmpR/PhoB-type" evidence="6">
    <location>
        <begin position="1"/>
        <end position="95"/>
    </location>
</feature>
<dbReference type="CDD" id="cd15831">
    <property type="entry name" value="BTAD"/>
    <property type="match status" value="1"/>
</dbReference>
<evidence type="ECO:0000256" key="4">
    <source>
        <dbReference type="ARBA" id="ARBA00023163"/>
    </source>
</evidence>
<dbReference type="PROSITE" id="PS50005">
    <property type="entry name" value="TPR"/>
    <property type="match status" value="1"/>
</dbReference>
<reference evidence="9" key="1">
    <citation type="journal article" date="2019" name="Int. J. Syst. Evol. Microbiol.">
        <title>The Global Catalogue of Microorganisms (GCM) 10K type strain sequencing project: providing services to taxonomists for standard genome sequencing and annotation.</title>
        <authorList>
            <consortium name="The Broad Institute Genomics Platform"/>
            <consortium name="The Broad Institute Genome Sequencing Center for Infectious Disease"/>
            <person name="Wu L."/>
            <person name="Ma J."/>
        </authorList>
    </citation>
    <scope>NUCLEOTIDE SEQUENCE [LARGE SCALE GENOMIC DNA]</scope>
    <source>
        <strain evidence="9">JCM 13250</strain>
    </source>
</reference>
<dbReference type="InterPro" id="IPR001867">
    <property type="entry name" value="OmpR/PhoB-type_DNA-bd"/>
</dbReference>
<dbReference type="PANTHER" id="PTHR35807:SF1">
    <property type="entry name" value="TRANSCRIPTIONAL REGULATOR REDD"/>
    <property type="match status" value="1"/>
</dbReference>
<dbReference type="PANTHER" id="PTHR35807">
    <property type="entry name" value="TRANSCRIPTIONAL REGULATOR REDD-RELATED"/>
    <property type="match status" value="1"/>
</dbReference>
<sequence>MLLRFDLLGPLAVSGDGRPVALGSAKQQIVLAALALRPGEIITAGELESMLWGDQPPASSAANVRTYVRGLRRALGCGEGERRIVTAGGGYLLRVGPDERDLDRFDALATRGREALAAGDPQRAEADLAGALALWRGPALAGLTLPRALVRQVSQVEERRLLTEEDYAEARLAVGGPADVIPRLRDLLDRQPLRQRAWAHLLVALYRSGDVAGALAAFQQARQVIAERTGMDPGPELTRLHDDILHQRPAAGSTVATRPPEQLPLAVPGFIGRAAELARLDAAVATRTGGPTTVVISAVSGMAGVGKTALAVHWAHRAAAGFPDGQLYINLRGYDDGDVVPPADALAGFLEALDVPLARVPTSLDARMGLYRGLLAAREMLIVLDNARDADQVRPLLPGAGRCVVVVTSRDQLHSLVAAEGAHPVALDVLTDDESLCLLRNRLGADRLAAVPAAVADMIEATGRLPLALSMVAARVATRPAFLGDAVAAELRPAQARLEALADGDVRRVFSWSHRALSPDAAQLFRLLGLHPGPDLTADAAAALLGRPRSAVVPLLRELVRVHLLTELLPGRYAFHDLLRLYAAELAHAAEQADERHAARHRLVDHYLHSAYPAAVFLQPQWTAVAPVPALPTNVHAPPADADAALAWFTAEHEVLLRMVRQAAETGFEPYACQLAWALTTYLAPHGLWQDQLTAQEVALAAAERTGDVAAQAMANRLAARAASRLGDHETAEHRLQVALTLYEELGDRSGLAQTLHNYTEQCFVLGRLDEALAHARETLRLYRLDGNRPGEGRALNAVGYLCVIAGDYPQAIASCTEALAQQREIDDRNGQAATLDSLGLAHHRLGDHDRAVGCFEQSVALFRDSADRYHEAETLVRLGEAQEARDDRAAAARAWRRAAEIYDDLGDPSADDVRRRLTDLGVS</sequence>
<dbReference type="InterPro" id="IPR027417">
    <property type="entry name" value="P-loop_NTPase"/>
</dbReference>
<dbReference type="Gene3D" id="3.40.50.300">
    <property type="entry name" value="P-loop containing nucleotide triphosphate hydrolases"/>
    <property type="match status" value="1"/>
</dbReference>
<dbReference type="RefSeq" id="WP_344132710.1">
    <property type="nucleotide sequence ID" value="NZ_BAAALT010000101.1"/>
</dbReference>
<dbReference type="InterPro" id="IPR019734">
    <property type="entry name" value="TPR_rpt"/>
</dbReference>
<evidence type="ECO:0000256" key="6">
    <source>
        <dbReference type="PROSITE-ProRule" id="PRU01091"/>
    </source>
</evidence>
<comment type="similarity">
    <text evidence="1">Belongs to the AfsR/DnrI/RedD regulatory family.</text>
</comment>
<evidence type="ECO:0000259" key="7">
    <source>
        <dbReference type="PROSITE" id="PS51755"/>
    </source>
</evidence>
<evidence type="ECO:0000256" key="1">
    <source>
        <dbReference type="ARBA" id="ARBA00005820"/>
    </source>
</evidence>
<dbReference type="Pfam" id="PF00486">
    <property type="entry name" value="Trans_reg_C"/>
    <property type="match status" value="1"/>
</dbReference>
<dbReference type="Pfam" id="PF13424">
    <property type="entry name" value="TPR_12"/>
    <property type="match status" value="1"/>
</dbReference>
<dbReference type="Pfam" id="PF03704">
    <property type="entry name" value="BTAD"/>
    <property type="match status" value="1"/>
</dbReference>
<dbReference type="SUPFAM" id="SSF48452">
    <property type="entry name" value="TPR-like"/>
    <property type="match status" value="2"/>
</dbReference>
<keyword evidence="5" id="KW-0802">TPR repeat</keyword>
<feature type="repeat" description="TPR" evidence="5">
    <location>
        <begin position="833"/>
        <end position="866"/>
    </location>
</feature>
<dbReference type="InterPro" id="IPR051677">
    <property type="entry name" value="AfsR-DnrI-RedD_regulator"/>
</dbReference>
<dbReference type="SUPFAM" id="SSF46894">
    <property type="entry name" value="C-terminal effector domain of the bipartite response regulators"/>
    <property type="match status" value="1"/>
</dbReference>
<proteinExistence type="inferred from homology"/>
<dbReference type="EMBL" id="BAAALT010000101">
    <property type="protein sequence ID" value="GAA1810155.1"/>
    <property type="molecule type" value="Genomic_DNA"/>
</dbReference>
<dbReference type="Gene3D" id="1.10.10.10">
    <property type="entry name" value="Winged helix-like DNA-binding domain superfamily/Winged helix DNA-binding domain"/>
    <property type="match status" value="1"/>
</dbReference>
<keyword evidence="9" id="KW-1185">Reference proteome</keyword>
<dbReference type="SUPFAM" id="SSF52540">
    <property type="entry name" value="P-loop containing nucleoside triphosphate hydrolases"/>
    <property type="match status" value="1"/>
</dbReference>
<keyword evidence="2" id="KW-0805">Transcription regulation</keyword>
<keyword evidence="3 6" id="KW-0238">DNA-binding</keyword>
<dbReference type="Gene3D" id="1.25.40.10">
    <property type="entry name" value="Tetratricopeptide repeat domain"/>
    <property type="match status" value="2"/>
</dbReference>
<dbReference type="Proteomes" id="UP001500218">
    <property type="component" value="Unassembled WGS sequence"/>
</dbReference>
<dbReference type="InterPro" id="IPR016032">
    <property type="entry name" value="Sig_transdc_resp-reg_C-effctor"/>
</dbReference>
<evidence type="ECO:0000313" key="8">
    <source>
        <dbReference type="EMBL" id="GAA1810155.1"/>
    </source>
</evidence>
<feature type="domain" description="OmpR/PhoB-type" evidence="7">
    <location>
        <begin position="1"/>
        <end position="95"/>
    </location>
</feature>
<comment type="caution">
    <text evidence="8">The sequence shown here is derived from an EMBL/GenBank/DDBJ whole genome shotgun (WGS) entry which is preliminary data.</text>
</comment>
<dbReference type="SMART" id="SM00862">
    <property type="entry name" value="Trans_reg_C"/>
    <property type="match status" value="1"/>
</dbReference>
<dbReference type="InterPro" id="IPR036388">
    <property type="entry name" value="WH-like_DNA-bd_sf"/>
</dbReference>
<gene>
    <name evidence="8" type="ORF">GCM10009682_34780</name>
</gene>
<evidence type="ECO:0000313" key="9">
    <source>
        <dbReference type="Proteomes" id="UP001500218"/>
    </source>
</evidence>
<evidence type="ECO:0000256" key="3">
    <source>
        <dbReference type="ARBA" id="ARBA00023125"/>
    </source>
</evidence>
<dbReference type="PROSITE" id="PS51755">
    <property type="entry name" value="OMPR_PHOB"/>
    <property type="match status" value="1"/>
</dbReference>
<dbReference type="CDD" id="cd00383">
    <property type="entry name" value="trans_reg_C"/>
    <property type="match status" value="1"/>
</dbReference>
<accession>A0ABP4YBU6</accession>
<evidence type="ECO:0000256" key="5">
    <source>
        <dbReference type="PROSITE-ProRule" id="PRU00339"/>
    </source>
</evidence>
<name>A0ABP4YBU6_9ACTN</name>
<dbReference type="InterPro" id="IPR005158">
    <property type="entry name" value="BTAD"/>
</dbReference>
<dbReference type="InterPro" id="IPR011990">
    <property type="entry name" value="TPR-like_helical_dom_sf"/>
</dbReference>
<keyword evidence="4" id="KW-0804">Transcription</keyword>
<evidence type="ECO:0000256" key="2">
    <source>
        <dbReference type="ARBA" id="ARBA00023015"/>
    </source>
</evidence>